<comment type="caution">
    <text evidence="3">The sequence shown here is derived from an EMBL/GenBank/DDBJ whole genome shotgun (WGS) entry which is preliminary data.</text>
</comment>
<protein>
    <recommendedName>
        <fullName evidence="2">Apple domain-containing protein</fullName>
    </recommendedName>
</protein>
<feature type="signal peptide" evidence="1">
    <location>
        <begin position="1"/>
        <end position="19"/>
    </location>
</feature>
<evidence type="ECO:0000313" key="4">
    <source>
        <dbReference type="Proteomes" id="UP000544095"/>
    </source>
</evidence>
<dbReference type="PROSITE" id="PS50948">
    <property type="entry name" value="PAN"/>
    <property type="match status" value="2"/>
</dbReference>
<accession>A0A8H5LFV8</accession>
<feature type="domain" description="Apple" evidence="2">
    <location>
        <begin position="322"/>
        <end position="396"/>
    </location>
</feature>
<evidence type="ECO:0000256" key="1">
    <source>
        <dbReference type="SAM" id="SignalP"/>
    </source>
</evidence>
<keyword evidence="1" id="KW-0732">Signal</keyword>
<dbReference type="Gene3D" id="3.50.4.10">
    <property type="entry name" value="Hepatocyte Growth Factor"/>
    <property type="match status" value="1"/>
</dbReference>
<evidence type="ECO:0000259" key="2">
    <source>
        <dbReference type="PROSITE" id="PS50948"/>
    </source>
</evidence>
<dbReference type="Proteomes" id="UP000544095">
    <property type="component" value="Unassembled WGS sequence"/>
</dbReference>
<name>A0A8H5LFV8_9HYPO</name>
<proteinExistence type="predicted"/>
<gene>
    <name evidence="3" type="ORF">FPANT_6148</name>
</gene>
<dbReference type="Pfam" id="PF14295">
    <property type="entry name" value="PAN_4"/>
    <property type="match status" value="3"/>
</dbReference>
<dbReference type="AlphaFoldDB" id="A0A8H5LFV8"/>
<feature type="chain" id="PRO_5034308664" description="Apple domain-containing protein" evidence="1">
    <location>
        <begin position="20"/>
        <end position="528"/>
    </location>
</feature>
<reference evidence="3 4" key="1">
    <citation type="submission" date="2020-05" db="EMBL/GenBank/DDBJ databases">
        <title>Identification and distribution of gene clusters putatively required for synthesis of sphingolipid metabolism inhibitors in phylogenetically diverse species of the filamentous fungus Fusarium.</title>
        <authorList>
            <person name="Kim H.-S."/>
            <person name="Busman M."/>
            <person name="Brown D.W."/>
            <person name="Divon H."/>
            <person name="Uhlig S."/>
            <person name="Proctor R.H."/>
        </authorList>
    </citation>
    <scope>NUCLEOTIDE SEQUENCE [LARGE SCALE GENOMIC DNA]</scope>
    <source>
        <strain evidence="3 4">NRRL 25211</strain>
    </source>
</reference>
<keyword evidence="4" id="KW-1185">Reference proteome</keyword>
<dbReference type="Pfam" id="PF00024">
    <property type="entry name" value="PAN_1"/>
    <property type="match status" value="1"/>
</dbReference>
<dbReference type="InterPro" id="IPR003609">
    <property type="entry name" value="Pan_app"/>
</dbReference>
<sequence length="528" mass="55679">MIPQNVLAAFVGLAVGVQAGPCKPSAVTTTTGTASTDVTSITSIATSGEPTTITTEAASTTTSPGEYVCLKDPAPVGKGCNAQGGGQGDLQTMGNVDTLTLASCYRSCLDRPGCIAISLQPGLWCALWAGSFTGTSGGESAWSWYDMDCFCDETSTTSGLATSGATPTEATTTTAAPSEFCVNNEKNPLPADRPCNKHGTPNQNSNLQYLSSLYDTTTVSLCKETCRDTDGCIAFLLQPGDSCLFYSGTFDGVNEAETPYVWWSMDCFCDESSTTTSGSAIELTTSSVELASTTETAPATTTTTGAELTYSCPGGFPADSTCDVKFNHIGGSVGRIVEEADGDALTSLDNCVQACVANKDCDFFAFWPNTFCELWEGDYERNTDAPVQWGWYELSCFCAPGRDATTTEATTTVAMTTEATTTTEAATTTTAALGESCVNNEKIPAPSDKVCNKHGLWSGTAMELLDIPAGLKTKESCREACQDASGCTYFAYTPGQVCYIYSGNIESVTDQQTDYIWYDMDCFCDLDG</sequence>
<feature type="domain" description="Apple" evidence="2">
    <location>
        <begin position="451"/>
        <end position="522"/>
    </location>
</feature>
<dbReference type="EMBL" id="JAAOAR010000294">
    <property type="protein sequence ID" value="KAF5590056.1"/>
    <property type="molecule type" value="Genomic_DNA"/>
</dbReference>
<organism evidence="3 4">
    <name type="scientific">Fusarium pseudoanthophilum</name>
    <dbReference type="NCBI Taxonomy" id="48495"/>
    <lineage>
        <taxon>Eukaryota</taxon>
        <taxon>Fungi</taxon>
        <taxon>Dikarya</taxon>
        <taxon>Ascomycota</taxon>
        <taxon>Pezizomycotina</taxon>
        <taxon>Sordariomycetes</taxon>
        <taxon>Hypocreomycetidae</taxon>
        <taxon>Hypocreales</taxon>
        <taxon>Nectriaceae</taxon>
        <taxon>Fusarium</taxon>
        <taxon>Fusarium fujikuroi species complex</taxon>
    </lineage>
</organism>
<evidence type="ECO:0000313" key="3">
    <source>
        <dbReference type="EMBL" id="KAF5590056.1"/>
    </source>
</evidence>